<name>A0ABQ1IHB7_9PROT</name>
<evidence type="ECO:0000256" key="2">
    <source>
        <dbReference type="ARBA" id="ARBA00008467"/>
    </source>
</evidence>
<evidence type="ECO:0000256" key="4">
    <source>
        <dbReference type="RuleBase" id="RU003694"/>
    </source>
</evidence>
<reference evidence="7" key="1">
    <citation type="journal article" date="2019" name="Int. J. Syst. Evol. Microbiol.">
        <title>The Global Catalogue of Microorganisms (GCM) 10K type strain sequencing project: providing services to taxonomists for standard genome sequencing and annotation.</title>
        <authorList>
            <consortium name="The Broad Institute Genomics Platform"/>
            <consortium name="The Broad Institute Genome Sequencing Center for Infectious Disease"/>
            <person name="Wu L."/>
            <person name="Ma J."/>
        </authorList>
    </citation>
    <scope>NUCLEOTIDE SEQUENCE [LARGE SCALE GENOMIC DNA]</scope>
    <source>
        <strain evidence="7">CGMCC 1.10188</strain>
    </source>
</reference>
<dbReference type="Proteomes" id="UP000603352">
    <property type="component" value="Unassembled WGS sequence"/>
</dbReference>
<sequence length="420" mass="42647">MTPNSAITDAAAIVSGIGIVTGHGIGSTALDDALAAGRSAAGPVTRFDAGRFACRVAVEVPEPALRFARGPLSHELARMSLFVRLAVHAGLQALDQDPATTETPRLPPGRGMIVAGVAMGGLPHIEAGVMRQERAGPRKTTPFLIPSLIPNMAASMLALRLGFEGPQATMAGACASGTQAIGYALAELRAGRIDWALAGGSEAVTTPITWSGFEAMHALARGDGDAAPPVARPFDARRDGMICGEGAAMLLLERPAAAARRDAPVLGRIIGYATNSGAPDLTAIPDRQGLACMRAALDDAGIRPGELGAVIAQASGMITGDAIEAQAIARLCDGPTPPVTSIKGSTGYLFAANGPVSTVAALGALARGQLPPVTGLDQPSDDTAMIDAVRQRPRAIDRDAPILVNSFGFGGINASLVVAG</sequence>
<feature type="domain" description="Ketosynthase family 3 (KS3)" evidence="5">
    <location>
        <begin position="9"/>
        <end position="420"/>
    </location>
</feature>
<comment type="pathway">
    <text evidence="1">Lipid metabolism; fatty acid biosynthesis.</text>
</comment>
<dbReference type="PANTHER" id="PTHR11712:SF336">
    <property type="entry name" value="3-OXOACYL-[ACYL-CARRIER-PROTEIN] SYNTHASE, MITOCHONDRIAL"/>
    <property type="match status" value="1"/>
</dbReference>
<dbReference type="Pfam" id="PF00109">
    <property type="entry name" value="ketoacyl-synt"/>
    <property type="match status" value="1"/>
</dbReference>
<dbReference type="InterPro" id="IPR014031">
    <property type="entry name" value="Ketoacyl_synth_C"/>
</dbReference>
<dbReference type="RefSeq" id="WP_188577869.1">
    <property type="nucleotide sequence ID" value="NZ_BMDZ01000023.1"/>
</dbReference>
<evidence type="ECO:0000313" key="6">
    <source>
        <dbReference type="EMBL" id="GGB40694.1"/>
    </source>
</evidence>
<dbReference type="EMBL" id="BMDZ01000023">
    <property type="protein sequence ID" value="GGB40694.1"/>
    <property type="molecule type" value="Genomic_DNA"/>
</dbReference>
<dbReference type="CDD" id="cd00834">
    <property type="entry name" value="KAS_I_II"/>
    <property type="match status" value="1"/>
</dbReference>
<accession>A0ABQ1IHB7</accession>
<keyword evidence="7" id="KW-1185">Reference proteome</keyword>
<dbReference type="Pfam" id="PF02801">
    <property type="entry name" value="Ketoacyl-synt_C"/>
    <property type="match status" value="1"/>
</dbReference>
<keyword evidence="3 4" id="KW-0808">Transferase</keyword>
<dbReference type="InterPro" id="IPR000794">
    <property type="entry name" value="Beta-ketoacyl_synthase"/>
</dbReference>
<evidence type="ECO:0000256" key="1">
    <source>
        <dbReference type="ARBA" id="ARBA00005194"/>
    </source>
</evidence>
<dbReference type="SMART" id="SM00825">
    <property type="entry name" value="PKS_KS"/>
    <property type="match status" value="1"/>
</dbReference>
<dbReference type="InterPro" id="IPR014030">
    <property type="entry name" value="Ketoacyl_synth_N"/>
</dbReference>
<protein>
    <submittedName>
        <fullName evidence="6">3-oxoacyl-[acyl-carrier-protein] synthase 2</fullName>
    </submittedName>
</protein>
<organism evidence="6 7">
    <name type="scientific">Tistrella bauzanensis</name>
    <dbReference type="NCBI Taxonomy" id="657419"/>
    <lineage>
        <taxon>Bacteria</taxon>
        <taxon>Pseudomonadati</taxon>
        <taxon>Pseudomonadota</taxon>
        <taxon>Alphaproteobacteria</taxon>
        <taxon>Geminicoccales</taxon>
        <taxon>Geminicoccaceae</taxon>
        <taxon>Tistrella</taxon>
    </lineage>
</organism>
<dbReference type="InterPro" id="IPR016039">
    <property type="entry name" value="Thiolase-like"/>
</dbReference>
<dbReference type="PROSITE" id="PS52004">
    <property type="entry name" value="KS3_2"/>
    <property type="match status" value="1"/>
</dbReference>
<comment type="similarity">
    <text evidence="2 4">Belongs to the thiolase-like superfamily. Beta-ketoacyl-ACP synthases family.</text>
</comment>
<comment type="caution">
    <text evidence="6">The sequence shown here is derived from an EMBL/GenBank/DDBJ whole genome shotgun (WGS) entry which is preliminary data.</text>
</comment>
<evidence type="ECO:0000259" key="5">
    <source>
        <dbReference type="PROSITE" id="PS52004"/>
    </source>
</evidence>
<dbReference type="PANTHER" id="PTHR11712">
    <property type="entry name" value="POLYKETIDE SYNTHASE-RELATED"/>
    <property type="match status" value="1"/>
</dbReference>
<dbReference type="PROSITE" id="PS00606">
    <property type="entry name" value="KS3_1"/>
    <property type="match status" value="1"/>
</dbReference>
<dbReference type="Gene3D" id="3.40.47.10">
    <property type="match status" value="2"/>
</dbReference>
<dbReference type="InterPro" id="IPR018201">
    <property type="entry name" value="Ketoacyl_synth_AS"/>
</dbReference>
<evidence type="ECO:0000313" key="7">
    <source>
        <dbReference type="Proteomes" id="UP000603352"/>
    </source>
</evidence>
<dbReference type="SUPFAM" id="SSF53901">
    <property type="entry name" value="Thiolase-like"/>
    <property type="match status" value="2"/>
</dbReference>
<evidence type="ECO:0000256" key="3">
    <source>
        <dbReference type="ARBA" id="ARBA00022679"/>
    </source>
</evidence>
<dbReference type="InterPro" id="IPR020841">
    <property type="entry name" value="PKS_Beta-ketoAc_synthase_dom"/>
</dbReference>
<gene>
    <name evidence="6" type="ORF">GCM10011505_22730</name>
</gene>
<proteinExistence type="inferred from homology"/>